<dbReference type="AlphaFoldDB" id="A0A1H9YQ91"/>
<name>A0A1H9YQ91_9FIRM</name>
<feature type="transmembrane region" description="Helical" evidence="1">
    <location>
        <begin position="155"/>
        <end position="181"/>
    </location>
</feature>
<evidence type="ECO:0000313" key="2">
    <source>
        <dbReference type="EMBL" id="SES70662.1"/>
    </source>
</evidence>
<keyword evidence="3" id="KW-1185">Reference proteome</keyword>
<evidence type="ECO:0000256" key="1">
    <source>
        <dbReference type="SAM" id="Phobius"/>
    </source>
</evidence>
<proteinExistence type="predicted"/>
<feature type="transmembrane region" description="Helical" evidence="1">
    <location>
        <begin position="63"/>
        <end position="89"/>
    </location>
</feature>
<dbReference type="RefSeq" id="WP_091348649.1">
    <property type="nucleotide sequence ID" value="NZ_FOIF01000004.1"/>
</dbReference>
<dbReference type="EMBL" id="FOIF01000004">
    <property type="protein sequence ID" value="SES70662.1"/>
    <property type="molecule type" value="Genomic_DNA"/>
</dbReference>
<organism evidence="2 3">
    <name type="scientific">Anaerobranca gottschalkii DSM 13577</name>
    <dbReference type="NCBI Taxonomy" id="1120990"/>
    <lineage>
        <taxon>Bacteria</taxon>
        <taxon>Bacillati</taxon>
        <taxon>Bacillota</taxon>
        <taxon>Clostridia</taxon>
        <taxon>Eubacteriales</taxon>
        <taxon>Proteinivoracaceae</taxon>
        <taxon>Anaerobranca</taxon>
    </lineage>
</organism>
<dbReference type="OrthoDB" id="9824277at2"/>
<sequence length="261" mass="30582">MSMFWVTYDTILKFCTKKVLISSFILIVVLVFLPLAMTNYLTYSEPMRDLYKDIIFENFLESVYFFSQMLLTSYIIILSAITGGEVFLGESEQIYLTGGVNKIKYFIGRILGIVLFISMLWWTLFLLTGFTLLITKTSYVEFYILNTFIKLCFNSILLAFVSIFLVGLFKVLVIGFIPILLSQYWLYINSNAYLELKEDRVLNIVNYILPINSYKLLSMEESFTILDKYQELNPFHGNIYMYSYTAILLIIMIYIYTKAEF</sequence>
<keyword evidence="1" id="KW-0812">Transmembrane</keyword>
<feature type="transmembrane region" description="Helical" evidence="1">
    <location>
        <begin position="239"/>
        <end position="257"/>
    </location>
</feature>
<reference evidence="3" key="1">
    <citation type="submission" date="2016-10" db="EMBL/GenBank/DDBJ databases">
        <authorList>
            <person name="Varghese N."/>
            <person name="Submissions S."/>
        </authorList>
    </citation>
    <scope>NUCLEOTIDE SEQUENCE [LARGE SCALE GENOMIC DNA]</scope>
    <source>
        <strain evidence="3">DSM 13577</strain>
    </source>
</reference>
<feature type="transmembrane region" description="Helical" evidence="1">
    <location>
        <begin position="110"/>
        <end position="135"/>
    </location>
</feature>
<keyword evidence="1" id="KW-1133">Transmembrane helix</keyword>
<feature type="transmembrane region" description="Helical" evidence="1">
    <location>
        <begin position="20"/>
        <end position="43"/>
    </location>
</feature>
<gene>
    <name evidence="2" type="ORF">SAMN03080614_100430</name>
</gene>
<protein>
    <recommendedName>
        <fullName evidence="4">ABC-2 family transporter protein</fullName>
    </recommendedName>
</protein>
<keyword evidence="1" id="KW-0472">Membrane</keyword>
<dbReference type="Proteomes" id="UP000243819">
    <property type="component" value="Unassembled WGS sequence"/>
</dbReference>
<dbReference type="STRING" id="1120990.SAMN03080614_100430"/>
<evidence type="ECO:0000313" key="3">
    <source>
        <dbReference type="Proteomes" id="UP000243819"/>
    </source>
</evidence>
<evidence type="ECO:0008006" key="4">
    <source>
        <dbReference type="Google" id="ProtNLM"/>
    </source>
</evidence>
<accession>A0A1H9YQ91</accession>